<dbReference type="InterPro" id="IPR006201">
    <property type="entry name" value="Neur_channel"/>
</dbReference>
<dbReference type="CDD" id="cd19051">
    <property type="entry name" value="LGIC_TM_cation"/>
    <property type="match status" value="1"/>
</dbReference>
<keyword evidence="2 5" id="KW-0812">Transmembrane</keyword>
<reference evidence="8" key="1">
    <citation type="submission" date="2015-07" db="EMBL/GenBank/DDBJ databases">
        <title>MeaNS - Measles Nucleotide Surveillance Program.</title>
        <authorList>
            <person name="Tran T."/>
            <person name="Druce J."/>
        </authorList>
    </citation>
    <scope>NUCLEOTIDE SEQUENCE</scope>
    <source>
        <strain evidence="8">UCB-OBI-ISO-001</strain>
        <tissue evidence="8">Gonad</tissue>
    </source>
</reference>
<dbReference type="InterPro" id="IPR006029">
    <property type="entry name" value="Neurotrans-gated_channel_TM"/>
</dbReference>
<dbReference type="Gene3D" id="1.20.58.390">
    <property type="entry name" value="Neurotransmitter-gated ion-channel transmembrane domain"/>
    <property type="match status" value="1"/>
</dbReference>
<evidence type="ECO:0000256" key="4">
    <source>
        <dbReference type="ARBA" id="ARBA00023136"/>
    </source>
</evidence>
<sequence>MYTDEGLLQNFLLSNYNKHVRPAINLTHAVDIYVAMGLHTLYDLDFVNNLLKARYVLVKQWHDERLVWNPLEHNNITSLYMSKNEVWMPSIIMCNSMKESDDEDNFPEVRIFNNGLVERWSLPLLQSYCEVNAYAYPFDEHICKIYMCIALHTPQHTQINTLIYYDADHTQNYKWNVNISGEMKGIKFSFSYAFASIHLQRKLTVGIIAMLIPTIMMTILTVFVFLLPPESGEKVSLATTIFLSNVLYLIQFEKKTPISSKYPSLLILYLMLLSLMSGITTLGSVVVSKLYVIQSSNEKKLSSPCKKKNKVCSNQIADVSSISMAKSEEISRNTNGNHKFNYIRLDTILLKVSIITSIIISVIFISLSFAPQEKQEE</sequence>
<feature type="domain" description="Neurotransmitter-gated ion-channel transmembrane" evidence="7">
    <location>
        <begin position="210"/>
        <end position="343"/>
    </location>
</feature>
<dbReference type="InterPro" id="IPR006202">
    <property type="entry name" value="Neur_chan_lig-bd"/>
</dbReference>
<dbReference type="AlphaFoldDB" id="A0A0L8FVU0"/>
<evidence type="ECO:0000259" key="7">
    <source>
        <dbReference type="Pfam" id="PF02932"/>
    </source>
</evidence>
<feature type="domain" description="Neurotransmitter-gated ion-channel ligand-binding" evidence="6">
    <location>
        <begin position="8"/>
        <end position="150"/>
    </location>
</feature>
<comment type="subcellular location">
    <subcellularLocation>
        <location evidence="1">Membrane</location>
        <topology evidence="1">Multi-pass membrane protein</topology>
    </subcellularLocation>
</comment>
<dbReference type="Pfam" id="PF02931">
    <property type="entry name" value="Neur_chan_LBD"/>
    <property type="match status" value="1"/>
</dbReference>
<dbReference type="STRING" id="37653.A0A0L8FVU0"/>
<protein>
    <recommendedName>
        <fullName evidence="9">Neurotransmitter-gated ion-channel ligand-binding domain-containing protein</fullName>
    </recommendedName>
</protein>
<dbReference type="Pfam" id="PF02932">
    <property type="entry name" value="Neur_chan_memb"/>
    <property type="match status" value="1"/>
</dbReference>
<evidence type="ECO:0000256" key="2">
    <source>
        <dbReference type="ARBA" id="ARBA00022692"/>
    </source>
</evidence>
<dbReference type="OrthoDB" id="6142395at2759"/>
<feature type="transmembrane region" description="Helical" evidence="5">
    <location>
        <begin position="203"/>
        <end position="228"/>
    </location>
</feature>
<dbReference type="EMBL" id="KQ425980">
    <property type="protein sequence ID" value="KOF68787.1"/>
    <property type="molecule type" value="Genomic_DNA"/>
</dbReference>
<dbReference type="GO" id="GO:0005230">
    <property type="term" value="F:extracellular ligand-gated monoatomic ion channel activity"/>
    <property type="evidence" value="ECO:0007669"/>
    <property type="project" value="InterPro"/>
</dbReference>
<evidence type="ECO:0000256" key="1">
    <source>
        <dbReference type="ARBA" id="ARBA00004141"/>
    </source>
</evidence>
<organism evidence="8">
    <name type="scientific">Octopus bimaculoides</name>
    <name type="common">California two-spotted octopus</name>
    <dbReference type="NCBI Taxonomy" id="37653"/>
    <lineage>
        <taxon>Eukaryota</taxon>
        <taxon>Metazoa</taxon>
        <taxon>Spiralia</taxon>
        <taxon>Lophotrochozoa</taxon>
        <taxon>Mollusca</taxon>
        <taxon>Cephalopoda</taxon>
        <taxon>Coleoidea</taxon>
        <taxon>Octopodiformes</taxon>
        <taxon>Octopoda</taxon>
        <taxon>Incirrata</taxon>
        <taxon>Octopodidae</taxon>
        <taxon>Octopus</taxon>
    </lineage>
</organism>
<dbReference type="GO" id="GO:0004888">
    <property type="term" value="F:transmembrane signaling receptor activity"/>
    <property type="evidence" value="ECO:0007669"/>
    <property type="project" value="InterPro"/>
</dbReference>
<dbReference type="Gene3D" id="2.70.170.10">
    <property type="entry name" value="Neurotransmitter-gated ion-channel ligand-binding domain"/>
    <property type="match status" value="1"/>
</dbReference>
<gene>
    <name evidence="8" type="ORF">OCBIM_22006519mg</name>
</gene>
<feature type="transmembrane region" description="Helical" evidence="5">
    <location>
        <begin position="264"/>
        <end position="292"/>
    </location>
</feature>
<evidence type="ECO:0000259" key="6">
    <source>
        <dbReference type="Pfam" id="PF02931"/>
    </source>
</evidence>
<feature type="transmembrane region" description="Helical" evidence="5">
    <location>
        <begin position="348"/>
        <end position="370"/>
    </location>
</feature>
<dbReference type="InterPro" id="IPR038050">
    <property type="entry name" value="Neuro_actylchol_rec"/>
</dbReference>
<dbReference type="InterPro" id="IPR036719">
    <property type="entry name" value="Neuro-gated_channel_TM_sf"/>
</dbReference>
<keyword evidence="4 5" id="KW-0472">Membrane</keyword>
<dbReference type="CDD" id="cd18989">
    <property type="entry name" value="LGIC_ECD_cation"/>
    <property type="match status" value="1"/>
</dbReference>
<name>A0A0L8FVU0_OCTBM</name>
<evidence type="ECO:0008006" key="9">
    <source>
        <dbReference type="Google" id="ProtNLM"/>
    </source>
</evidence>
<dbReference type="InterPro" id="IPR036734">
    <property type="entry name" value="Neur_chan_lig-bd_sf"/>
</dbReference>
<dbReference type="GO" id="GO:0016020">
    <property type="term" value="C:membrane"/>
    <property type="evidence" value="ECO:0007669"/>
    <property type="project" value="UniProtKB-SubCell"/>
</dbReference>
<dbReference type="PANTHER" id="PTHR18945">
    <property type="entry name" value="NEUROTRANSMITTER GATED ION CHANNEL"/>
    <property type="match status" value="1"/>
</dbReference>
<evidence type="ECO:0000256" key="5">
    <source>
        <dbReference type="SAM" id="Phobius"/>
    </source>
</evidence>
<proteinExistence type="predicted"/>
<dbReference type="SUPFAM" id="SSF90112">
    <property type="entry name" value="Neurotransmitter-gated ion-channel transmembrane pore"/>
    <property type="match status" value="1"/>
</dbReference>
<feature type="transmembrane region" description="Helical" evidence="5">
    <location>
        <begin position="235"/>
        <end position="252"/>
    </location>
</feature>
<dbReference type="SUPFAM" id="SSF63712">
    <property type="entry name" value="Nicotinic receptor ligand binding domain-like"/>
    <property type="match status" value="1"/>
</dbReference>
<evidence type="ECO:0000313" key="8">
    <source>
        <dbReference type="EMBL" id="KOF68787.1"/>
    </source>
</evidence>
<evidence type="ECO:0000256" key="3">
    <source>
        <dbReference type="ARBA" id="ARBA00022989"/>
    </source>
</evidence>
<accession>A0A0L8FVU0</accession>
<keyword evidence="3 5" id="KW-1133">Transmembrane helix</keyword>